<dbReference type="Proteomes" id="UP000789396">
    <property type="component" value="Unassembled WGS sequence"/>
</dbReference>
<evidence type="ECO:0000313" key="3">
    <source>
        <dbReference type="Proteomes" id="UP000789396"/>
    </source>
</evidence>
<feature type="non-terminal residue" evidence="2">
    <location>
        <position position="100"/>
    </location>
</feature>
<dbReference type="AlphaFoldDB" id="A0A9N9JTL3"/>
<evidence type="ECO:0000256" key="1">
    <source>
        <dbReference type="SAM" id="MobiDB-lite"/>
    </source>
</evidence>
<reference evidence="2" key="1">
    <citation type="submission" date="2021-06" db="EMBL/GenBank/DDBJ databases">
        <authorList>
            <person name="Kallberg Y."/>
            <person name="Tangrot J."/>
            <person name="Rosling A."/>
        </authorList>
    </citation>
    <scope>NUCLEOTIDE SEQUENCE</scope>
    <source>
        <strain evidence="2">IN212</strain>
    </source>
</reference>
<evidence type="ECO:0000313" key="2">
    <source>
        <dbReference type="EMBL" id="CAG8796626.1"/>
    </source>
</evidence>
<dbReference type="EMBL" id="CAJVPZ010066971">
    <property type="protein sequence ID" value="CAG8796626.1"/>
    <property type="molecule type" value="Genomic_DNA"/>
</dbReference>
<dbReference type="OrthoDB" id="10533580at2759"/>
<comment type="caution">
    <text evidence="2">The sequence shown here is derived from an EMBL/GenBank/DDBJ whole genome shotgun (WGS) entry which is preliminary data.</text>
</comment>
<feature type="region of interest" description="Disordered" evidence="1">
    <location>
        <begin position="55"/>
        <end position="100"/>
    </location>
</feature>
<accession>A0A9N9JTL3</accession>
<sequence length="100" mass="11410">RETSRTSNASIRHFFSKVILEVEGYMLQSKLLVFQEDPIQYQLCSLERHPILKEGTTPPPSCITAKRPQDQCEERHPMPLRGTTPHAFKRNDTPSGCTIS</sequence>
<protein>
    <submittedName>
        <fullName evidence="2">19592_t:CDS:1</fullName>
    </submittedName>
</protein>
<proteinExistence type="predicted"/>
<feature type="compositionally biased region" description="Basic and acidic residues" evidence="1">
    <location>
        <begin position="67"/>
        <end position="77"/>
    </location>
</feature>
<keyword evidence="3" id="KW-1185">Reference proteome</keyword>
<gene>
    <name evidence="2" type="ORF">RFULGI_LOCUS17290</name>
</gene>
<name>A0A9N9JTL3_9GLOM</name>
<feature type="non-terminal residue" evidence="2">
    <location>
        <position position="1"/>
    </location>
</feature>
<organism evidence="2 3">
    <name type="scientific">Racocetra fulgida</name>
    <dbReference type="NCBI Taxonomy" id="60492"/>
    <lineage>
        <taxon>Eukaryota</taxon>
        <taxon>Fungi</taxon>
        <taxon>Fungi incertae sedis</taxon>
        <taxon>Mucoromycota</taxon>
        <taxon>Glomeromycotina</taxon>
        <taxon>Glomeromycetes</taxon>
        <taxon>Diversisporales</taxon>
        <taxon>Gigasporaceae</taxon>
        <taxon>Racocetra</taxon>
    </lineage>
</organism>